<dbReference type="STRING" id="1618566.UR35_C0004G0042"/>
<gene>
    <name evidence="1" type="ORF">UR35_C0004G0042</name>
</gene>
<dbReference type="AlphaFoldDB" id="A0A0G0C1G3"/>
<dbReference type="InterPro" id="IPR021109">
    <property type="entry name" value="Peptidase_aspartic_dom_sf"/>
</dbReference>
<dbReference type="SUPFAM" id="SSF50630">
    <property type="entry name" value="Acid proteases"/>
    <property type="match status" value="1"/>
</dbReference>
<protein>
    <recommendedName>
        <fullName evidence="3">Aspartyl protease</fullName>
    </recommendedName>
</protein>
<evidence type="ECO:0000313" key="2">
    <source>
        <dbReference type="Proteomes" id="UP000034778"/>
    </source>
</evidence>
<sequence length="124" mass="13414">MGITNLRVKIANPLKPNVFESVHFMVDSGAVYSVVDSQILKKLGIKPMSEKEFSLANGDLITRKMGGALYSYGQEKGHAPVIFGEKGDSNLLGAVTLESMGLILDPIRRQLLSLPMVLGGLKNK</sequence>
<evidence type="ECO:0008006" key="3">
    <source>
        <dbReference type="Google" id="ProtNLM"/>
    </source>
</evidence>
<reference evidence="1 2" key="1">
    <citation type="journal article" date="2015" name="Nature">
        <title>rRNA introns, odd ribosomes, and small enigmatic genomes across a large radiation of phyla.</title>
        <authorList>
            <person name="Brown C.T."/>
            <person name="Hug L.A."/>
            <person name="Thomas B.C."/>
            <person name="Sharon I."/>
            <person name="Castelle C.J."/>
            <person name="Singh A."/>
            <person name="Wilkins M.J."/>
            <person name="Williams K.H."/>
            <person name="Banfield J.F."/>
        </authorList>
    </citation>
    <scope>NUCLEOTIDE SEQUENCE [LARGE SCALE GENOMIC DNA]</scope>
</reference>
<dbReference type="EMBL" id="LBOW01000004">
    <property type="protein sequence ID" value="KKP45010.1"/>
    <property type="molecule type" value="Genomic_DNA"/>
</dbReference>
<dbReference type="Pfam" id="PF13650">
    <property type="entry name" value="Asp_protease_2"/>
    <property type="match status" value="1"/>
</dbReference>
<dbReference type="Proteomes" id="UP000034778">
    <property type="component" value="Unassembled WGS sequence"/>
</dbReference>
<name>A0A0G0C1G3_9BACT</name>
<comment type="caution">
    <text evidence="1">The sequence shown here is derived from an EMBL/GenBank/DDBJ whole genome shotgun (WGS) entry which is preliminary data.</text>
</comment>
<organism evidence="1 2">
    <name type="scientific">Candidatus Woesebacteria bacterium GW2011_GWB1_33_22</name>
    <dbReference type="NCBI Taxonomy" id="1618566"/>
    <lineage>
        <taxon>Bacteria</taxon>
        <taxon>Candidatus Woeseibacteriota</taxon>
    </lineage>
</organism>
<accession>A0A0G0C1G3</accession>
<proteinExistence type="predicted"/>
<evidence type="ECO:0000313" key="1">
    <source>
        <dbReference type="EMBL" id="KKP45010.1"/>
    </source>
</evidence>
<dbReference type="Gene3D" id="2.40.70.10">
    <property type="entry name" value="Acid Proteases"/>
    <property type="match status" value="1"/>
</dbReference>